<evidence type="ECO:0000256" key="1">
    <source>
        <dbReference type="ARBA" id="ARBA00022898"/>
    </source>
</evidence>
<dbReference type="InterPro" id="IPR015421">
    <property type="entry name" value="PyrdxlP-dep_Trfase_major"/>
</dbReference>
<dbReference type="AlphaFoldDB" id="X1TMJ2"/>
<proteinExistence type="predicted"/>
<organism evidence="2">
    <name type="scientific">marine sediment metagenome</name>
    <dbReference type="NCBI Taxonomy" id="412755"/>
    <lineage>
        <taxon>unclassified sequences</taxon>
        <taxon>metagenomes</taxon>
        <taxon>ecological metagenomes</taxon>
    </lineage>
</organism>
<dbReference type="GO" id="GO:0030170">
    <property type="term" value="F:pyridoxal phosphate binding"/>
    <property type="evidence" value="ECO:0007669"/>
    <property type="project" value="TreeGrafter"/>
</dbReference>
<dbReference type="Pfam" id="PF01041">
    <property type="entry name" value="DegT_DnrJ_EryC1"/>
    <property type="match status" value="1"/>
</dbReference>
<dbReference type="GO" id="GO:0000271">
    <property type="term" value="P:polysaccharide biosynthetic process"/>
    <property type="evidence" value="ECO:0007669"/>
    <property type="project" value="TreeGrafter"/>
</dbReference>
<reference evidence="2" key="1">
    <citation type="journal article" date="2014" name="Front. Microbiol.">
        <title>High frequency of phylogenetically diverse reductive dehalogenase-homologous genes in deep subseafloor sedimentary metagenomes.</title>
        <authorList>
            <person name="Kawai M."/>
            <person name="Futagami T."/>
            <person name="Toyoda A."/>
            <person name="Takaki Y."/>
            <person name="Nishi S."/>
            <person name="Hori S."/>
            <person name="Arai W."/>
            <person name="Tsubouchi T."/>
            <person name="Morono Y."/>
            <person name="Uchiyama I."/>
            <person name="Ito T."/>
            <person name="Fujiyama A."/>
            <person name="Inagaki F."/>
            <person name="Takami H."/>
        </authorList>
    </citation>
    <scope>NUCLEOTIDE SEQUENCE</scope>
    <source>
        <strain evidence="2">Expedition CK06-06</strain>
    </source>
</reference>
<comment type="caution">
    <text evidence="2">The sequence shown here is derived from an EMBL/GenBank/DDBJ whole genome shotgun (WGS) entry which is preliminary data.</text>
</comment>
<sequence length="126" mass="13823">MEPILKIGKGQNLKIIEDCAQALGAEYHEKKVGSIGDASCLSFFPAKNLGAYGDGGMVVTNDPKIAEVVGILRKHGAKISYYHLLPGFNSRLDTLQAAILSVKLKHLDGWNELRRRRASLYTQLLS</sequence>
<dbReference type="GO" id="GO:0008483">
    <property type="term" value="F:transaminase activity"/>
    <property type="evidence" value="ECO:0007669"/>
    <property type="project" value="TreeGrafter"/>
</dbReference>
<dbReference type="InterPro" id="IPR015424">
    <property type="entry name" value="PyrdxlP-dep_Trfase"/>
</dbReference>
<dbReference type="SUPFAM" id="SSF53383">
    <property type="entry name" value="PLP-dependent transferases"/>
    <property type="match status" value="1"/>
</dbReference>
<dbReference type="Gene3D" id="3.40.640.10">
    <property type="entry name" value="Type I PLP-dependent aspartate aminotransferase-like (Major domain)"/>
    <property type="match status" value="1"/>
</dbReference>
<accession>X1TMJ2</accession>
<dbReference type="EMBL" id="BARW01026538">
    <property type="protein sequence ID" value="GAJ06548.1"/>
    <property type="molecule type" value="Genomic_DNA"/>
</dbReference>
<name>X1TMJ2_9ZZZZ</name>
<feature type="non-terminal residue" evidence="2">
    <location>
        <position position="126"/>
    </location>
</feature>
<keyword evidence="1" id="KW-0663">Pyridoxal phosphate</keyword>
<dbReference type="PANTHER" id="PTHR30244:SF36">
    <property type="entry name" value="3-OXO-GLUCOSE-6-PHOSPHATE:GLUTAMATE AMINOTRANSFERASE"/>
    <property type="match status" value="1"/>
</dbReference>
<evidence type="ECO:0000313" key="2">
    <source>
        <dbReference type="EMBL" id="GAJ06548.1"/>
    </source>
</evidence>
<evidence type="ECO:0008006" key="3">
    <source>
        <dbReference type="Google" id="ProtNLM"/>
    </source>
</evidence>
<dbReference type="PANTHER" id="PTHR30244">
    <property type="entry name" value="TRANSAMINASE"/>
    <property type="match status" value="1"/>
</dbReference>
<protein>
    <recommendedName>
        <fullName evidence="3">DegT/DnrJ/EryC1/StrS aminotransferase family protein</fullName>
    </recommendedName>
</protein>
<gene>
    <name evidence="2" type="ORF">S12H4_43260</name>
</gene>
<dbReference type="InterPro" id="IPR000653">
    <property type="entry name" value="DegT/StrS_aminotransferase"/>
</dbReference>